<dbReference type="Gene3D" id="1.20.120.450">
    <property type="entry name" value="dinb family like domain"/>
    <property type="match status" value="1"/>
</dbReference>
<dbReference type="AlphaFoldDB" id="A0A098RZW5"/>
<dbReference type="OrthoDB" id="979115at2"/>
<evidence type="ECO:0000313" key="3">
    <source>
        <dbReference type="Proteomes" id="UP000029736"/>
    </source>
</evidence>
<reference evidence="2 3" key="1">
    <citation type="journal article" date="2014" name="Int. J. Syst. Evol. Microbiol.">
        <title>Phaeodactylibacter xiamenensis gen. nov., sp. nov., a member of the family Saprospiraceae isolated from the marine alga Phaeodactylum tricornutum.</title>
        <authorList>
            <person name="Chen Z.Jr."/>
            <person name="Lei X."/>
            <person name="Lai Q."/>
            <person name="Li Y."/>
            <person name="Zhang B."/>
            <person name="Zhang J."/>
            <person name="Zhang H."/>
            <person name="Yang L."/>
            <person name="Zheng W."/>
            <person name="Tian Y."/>
            <person name="Yu Z."/>
            <person name="Xu H.Jr."/>
            <person name="Zheng T."/>
        </authorList>
    </citation>
    <scope>NUCLEOTIDE SEQUENCE [LARGE SCALE GENOMIC DNA]</scope>
    <source>
        <strain evidence="2 3">KD52</strain>
    </source>
</reference>
<dbReference type="RefSeq" id="WP_044227744.1">
    <property type="nucleotide sequence ID" value="NZ_JBKAGJ010000003.1"/>
</dbReference>
<sequence>MTKAATLHQLDRLDQELSALFSELECYDDTRLNHRPSDGGWTVLQVLHHLILAETASLGYVRKKLSFNPILDKAGAKAAWRLFVVDFYFRMPTKFKAPKGVDRSALPDESDFESTRKQWETQRKALRHYLSHLPEERFDRELYKHPFAGKMTLRQMLKFFGMHIKRHQKQINRVLKEAAV</sequence>
<evidence type="ECO:0000313" key="2">
    <source>
        <dbReference type="EMBL" id="KGE85684.1"/>
    </source>
</evidence>
<name>A0A098RZW5_9BACT</name>
<comment type="caution">
    <text evidence="2">The sequence shown here is derived from an EMBL/GenBank/DDBJ whole genome shotgun (WGS) entry which is preliminary data.</text>
</comment>
<organism evidence="2 3">
    <name type="scientific">Phaeodactylibacter xiamenensis</name>
    <dbReference type="NCBI Taxonomy" id="1524460"/>
    <lineage>
        <taxon>Bacteria</taxon>
        <taxon>Pseudomonadati</taxon>
        <taxon>Bacteroidota</taxon>
        <taxon>Saprospiria</taxon>
        <taxon>Saprospirales</taxon>
        <taxon>Haliscomenobacteraceae</taxon>
        <taxon>Phaeodactylibacter</taxon>
    </lineage>
</organism>
<evidence type="ECO:0000259" key="1">
    <source>
        <dbReference type="Pfam" id="PF12867"/>
    </source>
</evidence>
<gene>
    <name evidence="2" type="ORF">IX84_26775</name>
</gene>
<proteinExistence type="predicted"/>
<dbReference type="SUPFAM" id="SSF109854">
    <property type="entry name" value="DinB/YfiT-like putative metalloenzymes"/>
    <property type="match status" value="1"/>
</dbReference>
<accession>A0A098RZW5</accession>
<dbReference type="EMBL" id="JPOS01000084">
    <property type="protein sequence ID" value="KGE85684.1"/>
    <property type="molecule type" value="Genomic_DNA"/>
</dbReference>
<dbReference type="Pfam" id="PF12867">
    <property type="entry name" value="DinB_2"/>
    <property type="match status" value="1"/>
</dbReference>
<dbReference type="InterPro" id="IPR024775">
    <property type="entry name" value="DinB-like"/>
</dbReference>
<keyword evidence="3" id="KW-1185">Reference proteome</keyword>
<protein>
    <recommendedName>
        <fullName evidence="1">DinB-like domain-containing protein</fullName>
    </recommendedName>
</protein>
<dbReference type="Proteomes" id="UP000029736">
    <property type="component" value="Unassembled WGS sequence"/>
</dbReference>
<dbReference type="InterPro" id="IPR034660">
    <property type="entry name" value="DinB/YfiT-like"/>
</dbReference>
<feature type="domain" description="DinB-like" evidence="1">
    <location>
        <begin position="10"/>
        <end position="171"/>
    </location>
</feature>